<dbReference type="Gene3D" id="3.40.720.10">
    <property type="entry name" value="Alkaline Phosphatase, subunit A"/>
    <property type="match status" value="1"/>
</dbReference>
<protein>
    <submittedName>
        <fullName evidence="1">Alkaline phosphatase</fullName>
    </submittedName>
</protein>
<proteinExistence type="predicted"/>
<dbReference type="PANTHER" id="PTHR10151">
    <property type="entry name" value="ECTONUCLEOTIDE PYROPHOSPHATASE/PHOSPHODIESTERASE"/>
    <property type="match status" value="1"/>
</dbReference>
<dbReference type="Pfam" id="PF01663">
    <property type="entry name" value="Phosphodiest"/>
    <property type="match status" value="1"/>
</dbReference>
<evidence type="ECO:0000313" key="2">
    <source>
        <dbReference type="Proteomes" id="UP001501081"/>
    </source>
</evidence>
<name>A0ABP7PI91_9SPHI</name>
<dbReference type="PANTHER" id="PTHR10151:SF120">
    <property type="entry name" value="BIS(5'-ADENOSYL)-TRIPHOSPHATASE"/>
    <property type="match status" value="1"/>
</dbReference>
<evidence type="ECO:0000313" key="1">
    <source>
        <dbReference type="EMBL" id="GAA3965492.1"/>
    </source>
</evidence>
<organism evidence="1 2">
    <name type="scientific">Pedobacter ginsengiterrae</name>
    <dbReference type="NCBI Taxonomy" id="871696"/>
    <lineage>
        <taxon>Bacteria</taxon>
        <taxon>Pseudomonadati</taxon>
        <taxon>Bacteroidota</taxon>
        <taxon>Sphingobacteriia</taxon>
        <taxon>Sphingobacteriales</taxon>
        <taxon>Sphingobacteriaceae</taxon>
        <taxon>Pedobacter</taxon>
    </lineage>
</organism>
<dbReference type="EMBL" id="BAABAK010000009">
    <property type="protein sequence ID" value="GAA3965492.1"/>
    <property type="molecule type" value="Genomic_DNA"/>
</dbReference>
<dbReference type="InterPro" id="IPR002591">
    <property type="entry name" value="Phosphodiest/P_Trfase"/>
</dbReference>
<sequence>MKSLKIISILLIVFLTSLSNVFGQRVVIIGLDGFSSEAYRKIPHPNIDKLFAHGLISLDTRPVMPSVTLPNWTSHFSGAGPEEHGVTNNSWVLNKHELQALDVDGEGYFPSIFKVLKDARPAVKTAFYYNWAELINSMNKKYLDVASFEEKDGFVNNYKSAEQFILDNKKSPQLVFLYSVRIDHAGHGFKWMSNEYIDAVKEADQAIGEFVKKLEVNDLAKDTYFLLITDHGGKGTGHGGVSMEEMQIPWAITGPKIKKTGITQIYNSNKNTSRVIAEIFGVESFPKSWTAILPEGIFK</sequence>
<dbReference type="Proteomes" id="UP001501081">
    <property type="component" value="Unassembled WGS sequence"/>
</dbReference>
<reference evidence="2" key="1">
    <citation type="journal article" date="2019" name="Int. J. Syst. Evol. Microbiol.">
        <title>The Global Catalogue of Microorganisms (GCM) 10K type strain sequencing project: providing services to taxonomists for standard genome sequencing and annotation.</title>
        <authorList>
            <consortium name="The Broad Institute Genomics Platform"/>
            <consortium name="The Broad Institute Genome Sequencing Center for Infectious Disease"/>
            <person name="Wu L."/>
            <person name="Ma J."/>
        </authorList>
    </citation>
    <scope>NUCLEOTIDE SEQUENCE [LARGE SCALE GENOMIC DNA]</scope>
    <source>
        <strain evidence="2">JCM 17338</strain>
    </source>
</reference>
<dbReference type="RefSeq" id="WP_344766450.1">
    <property type="nucleotide sequence ID" value="NZ_BAABAK010000009.1"/>
</dbReference>
<dbReference type="InterPro" id="IPR017850">
    <property type="entry name" value="Alkaline_phosphatase_core_sf"/>
</dbReference>
<gene>
    <name evidence="1" type="ORF">GCM10022246_18180</name>
</gene>
<keyword evidence="2" id="KW-1185">Reference proteome</keyword>
<accession>A0ABP7PI91</accession>
<dbReference type="SUPFAM" id="SSF53649">
    <property type="entry name" value="Alkaline phosphatase-like"/>
    <property type="match status" value="1"/>
</dbReference>
<comment type="caution">
    <text evidence="1">The sequence shown here is derived from an EMBL/GenBank/DDBJ whole genome shotgun (WGS) entry which is preliminary data.</text>
</comment>